<dbReference type="SUPFAM" id="SSF81296">
    <property type="entry name" value="E set domains"/>
    <property type="match status" value="1"/>
</dbReference>
<proteinExistence type="predicted"/>
<dbReference type="SUPFAM" id="SSF50965">
    <property type="entry name" value="Galactose oxidase, central domain"/>
    <property type="match status" value="1"/>
</dbReference>
<reference evidence="3 4" key="1">
    <citation type="submission" date="2018-11" db="EMBL/GenBank/DDBJ databases">
        <title>Sequencing the genomes of 1000 actinobacteria strains.</title>
        <authorList>
            <person name="Klenk H.-P."/>
        </authorList>
    </citation>
    <scope>NUCLEOTIDE SEQUENCE [LARGE SCALE GENOMIC DNA]</scope>
    <source>
        <strain evidence="3 4">DSM 44254</strain>
    </source>
</reference>
<feature type="chain" id="PRO_5018282535" evidence="1">
    <location>
        <begin position="31"/>
        <end position="736"/>
    </location>
</feature>
<evidence type="ECO:0000313" key="4">
    <source>
        <dbReference type="Proteomes" id="UP000272400"/>
    </source>
</evidence>
<evidence type="ECO:0000313" key="3">
    <source>
        <dbReference type="EMBL" id="ROO83674.1"/>
    </source>
</evidence>
<protein>
    <submittedName>
        <fullName evidence="3">N-acetylneuraminic acid mutarotase</fullName>
    </submittedName>
</protein>
<dbReference type="EMBL" id="RJKE01000001">
    <property type="protein sequence ID" value="ROO83674.1"/>
    <property type="molecule type" value="Genomic_DNA"/>
</dbReference>
<dbReference type="GO" id="GO:0005975">
    <property type="term" value="P:carbohydrate metabolic process"/>
    <property type="evidence" value="ECO:0007669"/>
    <property type="project" value="UniProtKB-ARBA"/>
</dbReference>
<sequence>MRYERRGTPAVFVASAVGATALLAGGPAAAAAAPAPKVRNAGLEQVSGGLPQCWAKYTTGDNAGSVASVAGGQKSGRAATVTVTRHRSGARALLQSPGCAIKVNPGKKYDLQLAYKTTSDKSALTVLRQKKNGSWVKWYTFPYLPSSTGFRASVGRTPAVPAGTKAIRFGQGLFGTGTLTTDNYKISLAKGTAKCAGSECTKGHWIVNDFGDGGVRAMHSVVLNNGKVLLIAGSGNGGARFKRGEFVTKVYDPKTNTFTNVPTPYDMFCAGHVQLPDGRVLVLGGTEDFAEFSGGVSDEGIGYVYESKGWSGAKKSYIFDPATNRYSRVNDMVDGHWYPSATLLGNGDVYSVGGYDYERGPNEESVISPYSERFSWATRKWLGDAKVPETDINWATYPSLVLAANGKLFYNGSSVFGHPSYYGNGKIVGPGYLDPATGAYREIGGTRDDAGDNAGLRYAAARDQSASLLLPPAQDQRVMVIGGKDFTDAAGFGLRATDVIDLRKGNSANYADGPNLPYGKVEIGGQIVQQGGGKGKVYVSAVILADGKVMETGGSQYNRAEHVHEASILDPAKSTGSMRWKSVAADPVARTYHSSAVLLPDGRVMAIGSNPDISVAADGGDSYFDTRISIYYPPYLYTKGEAPKVTKASKRWSYGSAPTITTSTPVTSAYLVRPIAVTHSSDPNQRAVKLPLKSLGGNRYRLDVTGSRNIAPPGWYMLFVKNKSGKPSAASWVRIG</sequence>
<dbReference type="RefSeq" id="WP_123663008.1">
    <property type="nucleotide sequence ID" value="NZ_RJKE01000001.1"/>
</dbReference>
<keyword evidence="4" id="KW-1185">Reference proteome</keyword>
<dbReference type="Gene3D" id="2.130.10.80">
    <property type="entry name" value="Galactose oxidase/kelch, beta-propeller"/>
    <property type="match status" value="1"/>
</dbReference>
<dbReference type="PANTHER" id="PTHR32208:SF21">
    <property type="entry name" value="LOW QUALITY PROTEIN: ALDEHYDE OXIDASE GLOX-LIKE"/>
    <property type="match status" value="1"/>
</dbReference>
<dbReference type="Pfam" id="PF09118">
    <property type="entry name" value="GO-like_E_set"/>
    <property type="match status" value="1"/>
</dbReference>
<comment type="caution">
    <text evidence="3">The sequence shown here is derived from an EMBL/GenBank/DDBJ whole genome shotgun (WGS) entry which is preliminary data.</text>
</comment>
<dbReference type="AlphaFoldDB" id="A0A3N1CR97"/>
<dbReference type="Proteomes" id="UP000272400">
    <property type="component" value="Unassembled WGS sequence"/>
</dbReference>
<dbReference type="InterPro" id="IPR037293">
    <property type="entry name" value="Gal_Oxidase_central_sf"/>
</dbReference>
<dbReference type="InterPro" id="IPR013783">
    <property type="entry name" value="Ig-like_fold"/>
</dbReference>
<name>A0A3N1CR97_9ACTN</name>
<feature type="signal peptide" evidence="1">
    <location>
        <begin position="1"/>
        <end position="30"/>
    </location>
</feature>
<gene>
    <name evidence="3" type="ORF">EDD29_1181</name>
</gene>
<feature type="domain" description="Galactose oxidase-like Early set" evidence="2">
    <location>
        <begin position="643"/>
        <end position="735"/>
    </location>
</feature>
<dbReference type="CDD" id="cd02851">
    <property type="entry name" value="E_set_GO_C"/>
    <property type="match status" value="1"/>
</dbReference>
<dbReference type="PANTHER" id="PTHR32208">
    <property type="entry name" value="SECRETED PROTEIN-RELATED"/>
    <property type="match status" value="1"/>
</dbReference>
<dbReference type="InterPro" id="IPR015202">
    <property type="entry name" value="GO-like_E_set"/>
</dbReference>
<evidence type="ECO:0000256" key="1">
    <source>
        <dbReference type="SAM" id="SignalP"/>
    </source>
</evidence>
<evidence type="ECO:0000259" key="2">
    <source>
        <dbReference type="Pfam" id="PF09118"/>
    </source>
</evidence>
<dbReference type="OrthoDB" id="535891at2"/>
<dbReference type="Gene3D" id="2.60.120.260">
    <property type="entry name" value="Galactose-binding domain-like"/>
    <property type="match status" value="1"/>
</dbReference>
<keyword evidence="1" id="KW-0732">Signal</keyword>
<dbReference type="Gene3D" id="2.60.40.10">
    <property type="entry name" value="Immunoglobulins"/>
    <property type="match status" value="1"/>
</dbReference>
<organism evidence="3 4">
    <name type="scientific">Actinocorallia herbida</name>
    <dbReference type="NCBI Taxonomy" id="58109"/>
    <lineage>
        <taxon>Bacteria</taxon>
        <taxon>Bacillati</taxon>
        <taxon>Actinomycetota</taxon>
        <taxon>Actinomycetes</taxon>
        <taxon>Streptosporangiales</taxon>
        <taxon>Thermomonosporaceae</taxon>
        <taxon>Actinocorallia</taxon>
    </lineage>
</organism>
<dbReference type="InterPro" id="IPR014756">
    <property type="entry name" value="Ig_E-set"/>
</dbReference>
<accession>A0A3N1CR97</accession>
<dbReference type="InterPro" id="IPR011043">
    <property type="entry name" value="Gal_Oxase/kelch_b-propeller"/>
</dbReference>